<dbReference type="AlphaFoldDB" id="A0A391NR80"/>
<dbReference type="GO" id="GO:0022625">
    <property type="term" value="C:cytosolic large ribosomal subunit"/>
    <property type="evidence" value="ECO:0007669"/>
    <property type="project" value="InterPro"/>
</dbReference>
<evidence type="ECO:0000313" key="6">
    <source>
        <dbReference type="Proteomes" id="UP000265618"/>
    </source>
</evidence>
<evidence type="ECO:0000256" key="1">
    <source>
        <dbReference type="ARBA" id="ARBA00011082"/>
    </source>
</evidence>
<organism evidence="5 6">
    <name type="scientific">Kipferlia bialata</name>
    <dbReference type="NCBI Taxonomy" id="797122"/>
    <lineage>
        <taxon>Eukaryota</taxon>
        <taxon>Metamonada</taxon>
        <taxon>Carpediemonas-like organisms</taxon>
        <taxon>Kipferlia</taxon>
    </lineage>
</organism>
<proteinExistence type="inferred from homology"/>
<dbReference type="InterPro" id="IPR057260">
    <property type="entry name" value="Ribosomal_L19e_C"/>
</dbReference>
<dbReference type="Pfam" id="PF01280">
    <property type="entry name" value="Ribosomal_L19e"/>
    <property type="match status" value="1"/>
</dbReference>
<dbReference type="FunFam" id="1.10.1650.10:FF:000001">
    <property type="entry name" value="Ribosomal protein L19"/>
    <property type="match status" value="1"/>
</dbReference>
<name>A0A391NR80_9EUKA</name>
<accession>A0A391NR80</accession>
<sequence>MVQIKSQKRLAADIMKCGERRVRFMVDATGLKDIQGAGSRAAIRSLIHQGVIIKNPVQASSRGRIRERMAAKKLGRHTGAGKRRGTREARMPSKTMWIERQRVLRRLLRSYRESEKIDKHLYRELYQQSKGGLYRNKRVLVEHIISEKAERIRLAALEEQAEARRAKSKALRDHRIAHARAKREKIAAGTF</sequence>
<dbReference type="InterPro" id="IPR057259">
    <property type="entry name" value="Ribosomal_L19e"/>
</dbReference>
<dbReference type="InterPro" id="IPR035970">
    <property type="entry name" value="60S_ribosomal_eL19_sf"/>
</dbReference>
<dbReference type="OrthoDB" id="5407653at2759"/>
<dbReference type="PANTHER" id="PTHR10722">
    <property type="entry name" value="60S RIBOSOMAL PROTEIN L19"/>
    <property type="match status" value="1"/>
</dbReference>
<dbReference type="FunFam" id="1.10.1200.240:FF:000001">
    <property type="entry name" value="Ribosomal protein L19"/>
    <property type="match status" value="1"/>
</dbReference>
<keyword evidence="6" id="KW-1185">Reference proteome</keyword>
<dbReference type="InterPro" id="IPR015972">
    <property type="entry name" value="Ribosomal_eL19_dom1"/>
</dbReference>
<evidence type="ECO:0000256" key="2">
    <source>
        <dbReference type="ARBA" id="ARBA00022980"/>
    </source>
</evidence>
<dbReference type="GO" id="GO:0003735">
    <property type="term" value="F:structural constituent of ribosome"/>
    <property type="evidence" value="ECO:0007669"/>
    <property type="project" value="InterPro"/>
</dbReference>
<dbReference type="GO" id="GO:0003723">
    <property type="term" value="F:RNA binding"/>
    <property type="evidence" value="ECO:0007669"/>
    <property type="project" value="InterPro"/>
</dbReference>
<dbReference type="SMART" id="SM01416">
    <property type="entry name" value="Ribosomal_L19e"/>
    <property type="match status" value="1"/>
</dbReference>
<dbReference type="NCBIfam" id="NF006343">
    <property type="entry name" value="PRK08570.1"/>
    <property type="match status" value="1"/>
</dbReference>
<feature type="domain" description="Large ribosomal subunit protein eL19" evidence="4">
    <location>
        <begin position="3"/>
        <end position="148"/>
    </location>
</feature>
<comment type="caution">
    <text evidence="5">The sequence shown here is derived from an EMBL/GenBank/DDBJ whole genome shotgun (WGS) entry which is preliminary data.</text>
</comment>
<comment type="similarity">
    <text evidence="1">Belongs to the eukaryotic ribosomal protein eL19 family.</text>
</comment>
<dbReference type="InterPro" id="IPR039547">
    <property type="entry name" value="Ribosomal_eL19"/>
</dbReference>
<evidence type="ECO:0000259" key="4">
    <source>
        <dbReference type="SMART" id="SM01416"/>
    </source>
</evidence>
<protein>
    <submittedName>
        <fullName evidence="5">Ribosomal protein L19/L19e</fullName>
    </submittedName>
</protein>
<reference evidence="5 6" key="1">
    <citation type="journal article" date="2018" name="PLoS ONE">
        <title>The draft genome of Kipferlia bialata reveals reductive genome evolution in fornicate parasites.</title>
        <authorList>
            <person name="Tanifuji G."/>
            <person name="Takabayashi S."/>
            <person name="Kume K."/>
            <person name="Takagi M."/>
            <person name="Nakayama T."/>
            <person name="Kamikawa R."/>
            <person name="Inagaki Y."/>
            <person name="Hashimoto T."/>
        </authorList>
    </citation>
    <scope>NUCLEOTIDE SEQUENCE [LARGE SCALE GENOMIC DNA]</scope>
    <source>
        <strain evidence="5">NY0173</strain>
    </source>
</reference>
<dbReference type="GO" id="GO:0006412">
    <property type="term" value="P:translation"/>
    <property type="evidence" value="ECO:0007669"/>
    <property type="project" value="InterPro"/>
</dbReference>
<dbReference type="EMBL" id="BDIP01001158">
    <property type="protein sequence ID" value="GCA62676.1"/>
    <property type="molecule type" value="Genomic_DNA"/>
</dbReference>
<dbReference type="HAMAP" id="MF_01475">
    <property type="entry name" value="Ribosomal_eL19"/>
    <property type="match status" value="1"/>
</dbReference>
<dbReference type="SUPFAM" id="SSF48140">
    <property type="entry name" value="Ribosomal protein L19 (L19e)"/>
    <property type="match status" value="1"/>
</dbReference>
<dbReference type="Gene3D" id="1.10.1200.240">
    <property type="match status" value="1"/>
</dbReference>
<evidence type="ECO:0000313" key="5">
    <source>
        <dbReference type="EMBL" id="GCA62676.1"/>
    </source>
</evidence>
<dbReference type="InterPro" id="IPR000196">
    <property type="entry name" value="Ribosomal_eL19_dom"/>
</dbReference>
<keyword evidence="3" id="KW-0687">Ribonucleoprotein</keyword>
<evidence type="ECO:0000256" key="3">
    <source>
        <dbReference type="ARBA" id="ARBA00023274"/>
    </source>
</evidence>
<dbReference type="Gene3D" id="1.10.1650.10">
    <property type="match status" value="1"/>
</dbReference>
<dbReference type="Proteomes" id="UP000265618">
    <property type="component" value="Unassembled WGS sequence"/>
</dbReference>
<gene>
    <name evidence="5" type="ORF">KIPB_005098</name>
</gene>
<keyword evidence="2 5" id="KW-0689">Ribosomal protein</keyword>
<dbReference type="Pfam" id="PF25476">
    <property type="entry name" value="Ribosomal_L19e_C"/>
    <property type="match status" value="1"/>
</dbReference>